<dbReference type="AlphaFoldDB" id="A0A502KW14"/>
<evidence type="ECO:0000313" key="1">
    <source>
        <dbReference type="EMBL" id="TPH15858.1"/>
    </source>
</evidence>
<dbReference type="Proteomes" id="UP000315303">
    <property type="component" value="Unassembled WGS sequence"/>
</dbReference>
<keyword evidence="2" id="KW-1185">Reference proteome</keyword>
<evidence type="ECO:0008006" key="3">
    <source>
        <dbReference type="Google" id="ProtNLM"/>
    </source>
</evidence>
<name>A0A502KW14_9GAMM</name>
<dbReference type="OrthoDB" id="1453311at2"/>
<organism evidence="1 2">
    <name type="scientific">Litorilituus lipolyticus</name>
    <dbReference type="NCBI Taxonomy" id="2491017"/>
    <lineage>
        <taxon>Bacteria</taxon>
        <taxon>Pseudomonadati</taxon>
        <taxon>Pseudomonadota</taxon>
        <taxon>Gammaproteobacteria</taxon>
        <taxon>Alteromonadales</taxon>
        <taxon>Colwelliaceae</taxon>
        <taxon>Litorilituus</taxon>
    </lineage>
</organism>
<reference evidence="1 2" key="1">
    <citation type="submission" date="2019-01" db="EMBL/GenBank/DDBJ databases">
        <title>Litorilituus lipolytica sp. nov., isolated from intertidal sand of the Yellow Sea in China.</title>
        <authorList>
            <person name="Liu A."/>
        </authorList>
    </citation>
    <scope>NUCLEOTIDE SEQUENCE [LARGE SCALE GENOMIC DNA]</scope>
    <source>
        <strain evidence="1 2">RZ04</strain>
    </source>
</reference>
<dbReference type="EMBL" id="SAWY01000018">
    <property type="protein sequence ID" value="TPH15858.1"/>
    <property type="molecule type" value="Genomic_DNA"/>
</dbReference>
<accession>A0A502KW14</accession>
<sequence>MKNEVELFRENLPEIITSLNQKAYQKFNLLQVIGLGSQEVKHSNLLGWLIDSKDHEFCHQALAQILQGFIYEQAHVNSNLQTYVDKICQHNGRTPLDMTVYRESLGDIDILIVDRANQVVTVIENKIWAGERTDGSDGGQLKKYEDFVKAHFSSFQHFFIFLTPSLEPAKGGNEHWMLGSYQSIYNVLSNLTASCSKTTLLIESYLELLVKENIVPNQELKEICESIWDDTSNRKALDTLLKYRPSELPKIVNYIKEHGIDVHLDDKNRLVWFDVSKAFELQNIKTSSCVRFCIDKYEGSYWLGFYIPYDLGIRSIECNLLNKYLPIGKRTKQTISITGDDYYDHELVAEHFINQIKQIESDIKSATRLRGQS</sequence>
<gene>
    <name evidence="1" type="ORF">EPA86_07775</name>
</gene>
<dbReference type="RefSeq" id="WP_140602868.1">
    <property type="nucleotide sequence ID" value="NZ_SAWY01000018.1"/>
</dbReference>
<dbReference type="InterPro" id="IPR029470">
    <property type="entry name" value="PDDEXK_4"/>
</dbReference>
<evidence type="ECO:0000313" key="2">
    <source>
        <dbReference type="Proteomes" id="UP000315303"/>
    </source>
</evidence>
<proteinExistence type="predicted"/>
<protein>
    <recommendedName>
        <fullName evidence="3">PD-(D/E)XK nuclease family protein</fullName>
    </recommendedName>
</protein>
<comment type="caution">
    <text evidence="1">The sequence shown here is derived from an EMBL/GenBank/DDBJ whole genome shotgun (WGS) entry which is preliminary data.</text>
</comment>
<dbReference type="Pfam" id="PF14281">
    <property type="entry name" value="PDDEXK_4"/>
    <property type="match status" value="1"/>
</dbReference>